<protein>
    <submittedName>
        <fullName evidence="1">Uncharacterized protein</fullName>
    </submittedName>
</protein>
<comment type="caution">
    <text evidence="1">The sequence shown here is derived from an EMBL/GenBank/DDBJ whole genome shotgun (WGS) entry which is preliminary data.</text>
</comment>
<reference evidence="1 2" key="1">
    <citation type="submission" date="2012-08" db="EMBL/GenBank/DDBJ databases">
        <authorList>
            <person name="Gan P.H.P."/>
            <person name="Ikeda K."/>
            <person name="Irieda H."/>
            <person name="Narusaka M."/>
            <person name="O'Connell R.J."/>
            <person name="Narusaka Y."/>
            <person name="Takano Y."/>
            <person name="Kubo Y."/>
            <person name="Shirasu K."/>
        </authorList>
    </citation>
    <scope>NUCLEOTIDE SEQUENCE [LARGE SCALE GENOMIC DNA]</scope>
    <source>
        <strain evidence="1 2">Nara gc5</strain>
    </source>
</reference>
<gene>
    <name evidence="1" type="ORF">CGGC5_v013884</name>
</gene>
<dbReference type="GeneID" id="43609983"/>
<dbReference type="InParanoid" id="A0A7J6IKT9"/>
<sequence length="80" mass="8855">MSLGLLVARMSCYTCLTPNTEASQSSRRPRRSDLALSSLHRPSFIFDPDDVFQKYLISGEASTFITCDCSSLVPQRGPPK</sequence>
<accession>A0A7J6IKT9</accession>
<evidence type="ECO:0000313" key="2">
    <source>
        <dbReference type="Proteomes" id="UP000011096"/>
    </source>
</evidence>
<dbReference type="AlphaFoldDB" id="A0A7J6IKT9"/>
<dbReference type="RefSeq" id="XP_031877661.2">
    <property type="nucleotide sequence ID" value="XM_032025835.2"/>
</dbReference>
<proteinExistence type="predicted"/>
<reference evidence="1 2" key="2">
    <citation type="submission" date="2020-04" db="EMBL/GenBank/DDBJ databases">
        <title>Genome sequencing and assembly of multiple isolates from the Colletotrichum gloeosporioides species complex.</title>
        <authorList>
            <person name="Gan P."/>
            <person name="Shirasu K."/>
        </authorList>
    </citation>
    <scope>NUCLEOTIDE SEQUENCE [LARGE SCALE GENOMIC DNA]</scope>
    <source>
        <strain evidence="1 2">Nara gc5</strain>
    </source>
</reference>
<dbReference type="EMBL" id="ANPB02000008">
    <property type="protein sequence ID" value="KAF4477358.1"/>
    <property type="molecule type" value="Genomic_DNA"/>
</dbReference>
<organism evidence="1 2">
    <name type="scientific">Colletotrichum fructicola (strain Nara gc5)</name>
    <name type="common">Anthracnose fungus</name>
    <name type="synonym">Colletotrichum gloeosporioides (strain Nara gc5)</name>
    <dbReference type="NCBI Taxonomy" id="1213859"/>
    <lineage>
        <taxon>Eukaryota</taxon>
        <taxon>Fungi</taxon>
        <taxon>Dikarya</taxon>
        <taxon>Ascomycota</taxon>
        <taxon>Pezizomycotina</taxon>
        <taxon>Sordariomycetes</taxon>
        <taxon>Hypocreomycetidae</taxon>
        <taxon>Glomerellales</taxon>
        <taxon>Glomerellaceae</taxon>
        <taxon>Colletotrichum</taxon>
        <taxon>Colletotrichum gloeosporioides species complex</taxon>
    </lineage>
</organism>
<name>A0A7J6IKT9_COLFN</name>
<evidence type="ECO:0000313" key="1">
    <source>
        <dbReference type="EMBL" id="KAF4477358.1"/>
    </source>
</evidence>
<dbReference type="Proteomes" id="UP000011096">
    <property type="component" value="Unassembled WGS sequence"/>
</dbReference>
<keyword evidence="2" id="KW-1185">Reference proteome</keyword>